<accession>A0A4Q7NAF8</accession>
<dbReference type="OrthoDB" id="5198281at2"/>
<evidence type="ECO:0000313" key="1">
    <source>
        <dbReference type="EMBL" id="RZS79474.1"/>
    </source>
</evidence>
<sequence length="119" mass="12177">MFKQLKALRETTAAVPGMLQDAAALRDAAQHYQASAAAPTSSGLASGDARLAPIAGIDLATYARISKLSMTTGQPADAVAEQQGFGADAWTAAATGWVARMRGDMGLAVQYGNLYASAS</sequence>
<evidence type="ECO:0000313" key="2">
    <source>
        <dbReference type="Proteomes" id="UP000293638"/>
    </source>
</evidence>
<gene>
    <name evidence="1" type="ORF">EV189_3828</name>
</gene>
<name>A0A4Q7NAF8_9ACTN</name>
<dbReference type="AlphaFoldDB" id="A0A4Q7NAF8"/>
<reference evidence="1 2" key="1">
    <citation type="submission" date="2019-02" db="EMBL/GenBank/DDBJ databases">
        <title>Genomic Encyclopedia of Type Strains, Phase IV (KMG-IV): sequencing the most valuable type-strain genomes for metagenomic binning, comparative biology and taxonomic classification.</title>
        <authorList>
            <person name="Goeker M."/>
        </authorList>
    </citation>
    <scope>NUCLEOTIDE SEQUENCE [LARGE SCALE GENOMIC DNA]</scope>
    <source>
        <strain evidence="1 2">DSM 45622</strain>
    </source>
</reference>
<dbReference type="Proteomes" id="UP000293638">
    <property type="component" value="Unassembled WGS sequence"/>
</dbReference>
<dbReference type="EMBL" id="SGXD01000006">
    <property type="protein sequence ID" value="RZS79474.1"/>
    <property type="molecule type" value="Genomic_DNA"/>
</dbReference>
<protein>
    <submittedName>
        <fullName evidence="1">Uncharacterized protein</fullName>
    </submittedName>
</protein>
<organism evidence="1 2">
    <name type="scientific">Motilibacter rhizosphaerae</name>
    <dbReference type="NCBI Taxonomy" id="598652"/>
    <lineage>
        <taxon>Bacteria</taxon>
        <taxon>Bacillati</taxon>
        <taxon>Actinomycetota</taxon>
        <taxon>Actinomycetes</taxon>
        <taxon>Motilibacterales</taxon>
        <taxon>Motilibacteraceae</taxon>
        <taxon>Motilibacter</taxon>
    </lineage>
</organism>
<dbReference type="RefSeq" id="WP_130494541.1">
    <property type="nucleotide sequence ID" value="NZ_SGXD01000006.1"/>
</dbReference>
<keyword evidence="2" id="KW-1185">Reference proteome</keyword>
<proteinExistence type="predicted"/>
<comment type="caution">
    <text evidence="1">The sequence shown here is derived from an EMBL/GenBank/DDBJ whole genome shotgun (WGS) entry which is preliminary data.</text>
</comment>